<comment type="function">
    <text evidence="1 7">Catalyzes the insertion of molybdate into adenylated molybdopterin with the concomitant release of AMP.</text>
</comment>
<dbReference type="SUPFAM" id="SSF63867">
    <property type="entry name" value="MoeA C-terminal domain-like"/>
    <property type="match status" value="1"/>
</dbReference>
<keyword evidence="7" id="KW-0460">Magnesium</keyword>
<dbReference type="InterPro" id="IPR036425">
    <property type="entry name" value="MoaB/Mog-like_dom_sf"/>
</dbReference>
<dbReference type="InterPro" id="IPR005110">
    <property type="entry name" value="MoeA_linker/N"/>
</dbReference>
<keyword evidence="7" id="KW-0808">Transferase</keyword>
<comment type="cofactor">
    <cofactor evidence="7">
        <name>Mg(2+)</name>
        <dbReference type="ChEBI" id="CHEBI:18420"/>
    </cofactor>
</comment>
<dbReference type="RefSeq" id="WP_239263390.1">
    <property type="nucleotide sequence ID" value="NZ_JAKRCV010000015.1"/>
</dbReference>
<dbReference type="Gene3D" id="2.170.190.11">
    <property type="entry name" value="Molybdopterin biosynthesis moea protein, domain 3"/>
    <property type="match status" value="1"/>
</dbReference>
<keyword evidence="7" id="KW-0479">Metal-binding</keyword>
<evidence type="ECO:0000256" key="1">
    <source>
        <dbReference type="ARBA" id="ARBA00002901"/>
    </source>
</evidence>
<evidence type="ECO:0000313" key="10">
    <source>
        <dbReference type="Proteomes" id="UP001521931"/>
    </source>
</evidence>
<dbReference type="InterPro" id="IPR001453">
    <property type="entry name" value="MoaB/Mog_dom"/>
</dbReference>
<evidence type="ECO:0000256" key="7">
    <source>
        <dbReference type="RuleBase" id="RU365090"/>
    </source>
</evidence>
<dbReference type="InterPro" id="IPR005111">
    <property type="entry name" value="MoeA_C_domain_IV"/>
</dbReference>
<dbReference type="Gene3D" id="3.90.105.10">
    <property type="entry name" value="Molybdopterin biosynthesis moea protein, domain 2"/>
    <property type="match status" value="1"/>
</dbReference>
<dbReference type="EMBL" id="JAKRCV010000015">
    <property type="protein sequence ID" value="MCG7321608.1"/>
    <property type="molecule type" value="Genomic_DNA"/>
</dbReference>
<proteinExistence type="inferred from homology"/>
<accession>A0ABS9Q148</accession>
<dbReference type="Gene3D" id="3.40.980.10">
    <property type="entry name" value="MoaB/Mog-like domain"/>
    <property type="match status" value="1"/>
</dbReference>
<evidence type="ECO:0000259" key="8">
    <source>
        <dbReference type="SMART" id="SM00852"/>
    </source>
</evidence>
<dbReference type="Pfam" id="PF03454">
    <property type="entry name" value="MoeA_C"/>
    <property type="match status" value="1"/>
</dbReference>
<protein>
    <recommendedName>
        <fullName evidence="7">Molybdopterin molybdenumtransferase</fullName>
        <ecNumber evidence="7">2.10.1.1</ecNumber>
    </recommendedName>
</protein>
<comment type="similarity">
    <text evidence="3 7">Belongs to the MoeA family.</text>
</comment>
<comment type="pathway">
    <text evidence="2 7">Cofactor biosynthesis; molybdopterin biosynthesis.</text>
</comment>
<organism evidence="9 10">
    <name type="scientific">Arsenicicoccus bolidensis</name>
    <dbReference type="NCBI Taxonomy" id="229480"/>
    <lineage>
        <taxon>Bacteria</taxon>
        <taxon>Bacillati</taxon>
        <taxon>Actinomycetota</taxon>
        <taxon>Actinomycetes</taxon>
        <taxon>Micrococcales</taxon>
        <taxon>Intrasporangiaceae</taxon>
        <taxon>Arsenicicoccus</taxon>
    </lineage>
</organism>
<dbReference type="PANTHER" id="PTHR10192:SF5">
    <property type="entry name" value="GEPHYRIN"/>
    <property type="match status" value="1"/>
</dbReference>
<keyword evidence="10" id="KW-1185">Reference proteome</keyword>
<feature type="domain" description="MoaB/Mog" evidence="8">
    <location>
        <begin position="186"/>
        <end position="328"/>
    </location>
</feature>
<keyword evidence="4 7" id="KW-0500">Molybdenum</keyword>
<dbReference type="InterPro" id="IPR036688">
    <property type="entry name" value="MoeA_C_domain_IV_sf"/>
</dbReference>
<dbReference type="Pfam" id="PF03453">
    <property type="entry name" value="MoeA_N"/>
    <property type="match status" value="1"/>
</dbReference>
<dbReference type="NCBIfam" id="NF045515">
    <property type="entry name" value="Glp_gephyrin"/>
    <property type="match status" value="1"/>
</dbReference>
<dbReference type="SUPFAM" id="SSF53218">
    <property type="entry name" value="Molybdenum cofactor biosynthesis proteins"/>
    <property type="match status" value="1"/>
</dbReference>
<evidence type="ECO:0000313" key="9">
    <source>
        <dbReference type="EMBL" id="MCG7321608.1"/>
    </source>
</evidence>
<dbReference type="InterPro" id="IPR036135">
    <property type="entry name" value="MoeA_linker/N_sf"/>
</dbReference>
<reference evidence="9 10" key="1">
    <citation type="submission" date="2022-02" db="EMBL/GenBank/DDBJ databases">
        <title>Uncovering new skin microbiome diversity through culturing and metagenomics.</title>
        <authorList>
            <person name="Conlan S."/>
            <person name="Deming C."/>
            <person name="Nisc Comparative Sequencing Program N."/>
            <person name="Segre J.A."/>
        </authorList>
    </citation>
    <scope>NUCLEOTIDE SEQUENCE [LARGE SCALE GENOMIC DNA]</scope>
    <source>
        <strain evidence="9 10">ACRQZ</strain>
    </source>
</reference>
<evidence type="ECO:0000256" key="4">
    <source>
        <dbReference type="ARBA" id="ARBA00022505"/>
    </source>
</evidence>
<dbReference type="SUPFAM" id="SSF63882">
    <property type="entry name" value="MoeA N-terminal region -like"/>
    <property type="match status" value="1"/>
</dbReference>
<sequence>MSDAPRLMPVDEHLRLLLEACATVPRRTSEVPVAEAHGCVLAQDVRSAVDVPAFTNSAMDGYAVRAAELVGVGDRPVVLPVAGDIPAGRTDRVTLVPGTTMRIMTGAALPDGADAVVPVELTDGGTERVTLRQQPQVGAHVRPAGDDLSRGELALAAGTFVDARVLALLVSLGHPLVEVVLPPRVAVLSTGDELVEPGGTAGHGTVVDSNGPMLVAVLREHGFTAERVRAVADDEQGFRARLDEVLLTHDAVITTGGVSAGAYDTVKAVLARDGEVAFRGVAMQPGKPQGFGLVRAGDGRHVPVFTLPGNPVSSMVSYQVFVAPALRLLAGRPAEGLAGVEAVADDGWRTSAGRTQLARVRLRTEADGPHATLAGGQGSHVLGALAHADALAVVPAEVDEVVPGMRLTCLLLRPLPGKESLA</sequence>
<dbReference type="PANTHER" id="PTHR10192">
    <property type="entry name" value="MOLYBDOPTERIN BIOSYNTHESIS PROTEIN"/>
    <property type="match status" value="1"/>
</dbReference>
<comment type="caution">
    <text evidence="9">The sequence shown here is derived from an EMBL/GenBank/DDBJ whole genome shotgun (WGS) entry which is preliminary data.</text>
</comment>
<dbReference type="Pfam" id="PF00994">
    <property type="entry name" value="MoCF_biosynth"/>
    <property type="match status" value="1"/>
</dbReference>
<gene>
    <name evidence="9" type="ORF">MHL29_06835</name>
</gene>
<comment type="catalytic activity">
    <reaction evidence="6">
        <text>adenylyl-molybdopterin + molybdate = Mo-molybdopterin + AMP + H(+)</text>
        <dbReference type="Rhea" id="RHEA:35047"/>
        <dbReference type="ChEBI" id="CHEBI:15378"/>
        <dbReference type="ChEBI" id="CHEBI:36264"/>
        <dbReference type="ChEBI" id="CHEBI:62727"/>
        <dbReference type="ChEBI" id="CHEBI:71302"/>
        <dbReference type="ChEBI" id="CHEBI:456215"/>
        <dbReference type="EC" id="2.10.1.1"/>
    </reaction>
</comment>
<dbReference type="CDD" id="cd00887">
    <property type="entry name" value="MoeA"/>
    <property type="match status" value="1"/>
</dbReference>
<dbReference type="NCBIfam" id="TIGR00177">
    <property type="entry name" value="molyb_syn"/>
    <property type="match status" value="1"/>
</dbReference>
<evidence type="ECO:0000256" key="3">
    <source>
        <dbReference type="ARBA" id="ARBA00010763"/>
    </source>
</evidence>
<evidence type="ECO:0000256" key="2">
    <source>
        <dbReference type="ARBA" id="ARBA00005046"/>
    </source>
</evidence>
<evidence type="ECO:0000256" key="6">
    <source>
        <dbReference type="ARBA" id="ARBA00047317"/>
    </source>
</evidence>
<evidence type="ECO:0000256" key="5">
    <source>
        <dbReference type="ARBA" id="ARBA00023150"/>
    </source>
</evidence>
<keyword evidence="5 7" id="KW-0501">Molybdenum cofactor biosynthesis</keyword>
<dbReference type="Proteomes" id="UP001521931">
    <property type="component" value="Unassembled WGS sequence"/>
</dbReference>
<dbReference type="Gene3D" id="2.40.340.10">
    <property type="entry name" value="MoeA, C-terminal, domain IV"/>
    <property type="match status" value="1"/>
</dbReference>
<dbReference type="EC" id="2.10.1.1" evidence="7"/>
<dbReference type="InterPro" id="IPR038987">
    <property type="entry name" value="MoeA-like"/>
</dbReference>
<name>A0ABS9Q148_9MICO</name>
<dbReference type="SMART" id="SM00852">
    <property type="entry name" value="MoCF_biosynth"/>
    <property type="match status" value="1"/>
</dbReference>